<gene>
    <name evidence="1" type="ORF">M404DRAFT_59149</name>
</gene>
<dbReference type="Proteomes" id="UP000054217">
    <property type="component" value="Unassembled WGS sequence"/>
</dbReference>
<keyword evidence="2" id="KW-1185">Reference proteome</keyword>
<dbReference type="STRING" id="870435.A0A0C3JZZ0"/>
<organism evidence="1 2">
    <name type="scientific">Pisolithus tinctorius Marx 270</name>
    <dbReference type="NCBI Taxonomy" id="870435"/>
    <lineage>
        <taxon>Eukaryota</taxon>
        <taxon>Fungi</taxon>
        <taxon>Dikarya</taxon>
        <taxon>Basidiomycota</taxon>
        <taxon>Agaricomycotina</taxon>
        <taxon>Agaricomycetes</taxon>
        <taxon>Agaricomycetidae</taxon>
        <taxon>Boletales</taxon>
        <taxon>Sclerodermatineae</taxon>
        <taxon>Pisolithaceae</taxon>
        <taxon>Pisolithus</taxon>
    </lineage>
</organism>
<dbReference type="HOGENOM" id="CLU_130521_0_0_1"/>
<reference evidence="2" key="2">
    <citation type="submission" date="2015-01" db="EMBL/GenBank/DDBJ databases">
        <title>Evolutionary Origins and Diversification of the Mycorrhizal Mutualists.</title>
        <authorList>
            <consortium name="DOE Joint Genome Institute"/>
            <consortium name="Mycorrhizal Genomics Consortium"/>
            <person name="Kohler A."/>
            <person name="Kuo A."/>
            <person name="Nagy L.G."/>
            <person name="Floudas D."/>
            <person name="Copeland A."/>
            <person name="Barry K.W."/>
            <person name="Cichocki N."/>
            <person name="Veneault-Fourrey C."/>
            <person name="LaButti K."/>
            <person name="Lindquist E.A."/>
            <person name="Lipzen A."/>
            <person name="Lundell T."/>
            <person name="Morin E."/>
            <person name="Murat C."/>
            <person name="Riley R."/>
            <person name="Ohm R."/>
            <person name="Sun H."/>
            <person name="Tunlid A."/>
            <person name="Henrissat B."/>
            <person name="Grigoriev I.V."/>
            <person name="Hibbett D.S."/>
            <person name="Martin F."/>
        </authorList>
    </citation>
    <scope>NUCLEOTIDE SEQUENCE [LARGE SCALE GENOMIC DNA]</scope>
    <source>
        <strain evidence="2">Marx 270</strain>
    </source>
</reference>
<reference evidence="1 2" key="1">
    <citation type="submission" date="2014-04" db="EMBL/GenBank/DDBJ databases">
        <authorList>
            <consortium name="DOE Joint Genome Institute"/>
            <person name="Kuo A."/>
            <person name="Kohler A."/>
            <person name="Costa M.D."/>
            <person name="Nagy L.G."/>
            <person name="Floudas D."/>
            <person name="Copeland A."/>
            <person name="Barry K.W."/>
            <person name="Cichocki N."/>
            <person name="Veneault-Fourrey C."/>
            <person name="LaButti K."/>
            <person name="Lindquist E.A."/>
            <person name="Lipzen A."/>
            <person name="Lundell T."/>
            <person name="Morin E."/>
            <person name="Murat C."/>
            <person name="Sun H."/>
            <person name="Tunlid A."/>
            <person name="Henrissat B."/>
            <person name="Grigoriev I.V."/>
            <person name="Hibbett D.S."/>
            <person name="Martin F."/>
            <person name="Nordberg H.P."/>
            <person name="Cantor M.N."/>
            <person name="Hua S.X."/>
        </authorList>
    </citation>
    <scope>NUCLEOTIDE SEQUENCE [LARGE SCALE GENOMIC DNA]</scope>
    <source>
        <strain evidence="1 2">Marx 270</strain>
    </source>
</reference>
<sequence length="118" mass="13061">YVWLADSATTSHICAHHEAFTTYEVLPDKTVSGIVTVNLRDVLHMPSLPNNLFSIGCLDTQGGCSISGGGQIELRNSSGDVIALGKWKNHLYELQFTVPMRSEQTSLADETTLWKTWH</sequence>
<dbReference type="OrthoDB" id="3340343at2759"/>
<evidence type="ECO:0000313" key="2">
    <source>
        <dbReference type="Proteomes" id="UP000054217"/>
    </source>
</evidence>
<dbReference type="EMBL" id="KN831979">
    <property type="protein sequence ID" value="KIO02927.1"/>
    <property type="molecule type" value="Genomic_DNA"/>
</dbReference>
<feature type="non-terminal residue" evidence="1">
    <location>
        <position position="1"/>
    </location>
</feature>
<feature type="non-terminal residue" evidence="1">
    <location>
        <position position="118"/>
    </location>
</feature>
<name>A0A0C3JZZ0_PISTI</name>
<evidence type="ECO:0000313" key="1">
    <source>
        <dbReference type="EMBL" id="KIO02927.1"/>
    </source>
</evidence>
<dbReference type="InParanoid" id="A0A0C3JZZ0"/>
<accession>A0A0C3JZZ0</accession>
<dbReference type="AlphaFoldDB" id="A0A0C3JZZ0"/>
<proteinExistence type="predicted"/>
<protein>
    <submittedName>
        <fullName evidence="1">Uncharacterized protein</fullName>
    </submittedName>
</protein>